<protein>
    <submittedName>
        <fullName evidence="1">Uncharacterized protein</fullName>
    </submittedName>
</protein>
<evidence type="ECO:0000313" key="2">
    <source>
        <dbReference type="Proteomes" id="UP001500822"/>
    </source>
</evidence>
<dbReference type="EMBL" id="BAABIE010000003">
    <property type="protein sequence ID" value="GAA4742352.1"/>
    <property type="molecule type" value="Genomic_DNA"/>
</dbReference>
<accession>A0ABP8YXD9</accession>
<dbReference type="RefSeq" id="WP_246993529.1">
    <property type="nucleotide sequence ID" value="NZ_BAABIE010000003.1"/>
</dbReference>
<keyword evidence="2" id="KW-1185">Reference proteome</keyword>
<organism evidence="1 2">
    <name type="scientific">Gordonia alkaliphila</name>
    <dbReference type="NCBI Taxonomy" id="1053547"/>
    <lineage>
        <taxon>Bacteria</taxon>
        <taxon>Bacillati</taxon>
        <taxon>Actinomycetota</taxon>
        <taxon>Actinomycetes</taxon>
        <taxon>Mycobacteriales</taxon>
        <taxon>Gordoniaceae</taxon>
        <taxon>Gordonia</taxon>
    </lineage>
</organism>
<reference evidence="2" key="1">
    <citation type="journal article" date="2019" name="Int. J. Syst. Evol. Microbiol.">
        <title>The Global Catalogue of Microorganisms (GCM) 10K type strain sequencing project: providing services to taxonomists for standard genome sequencing and annotation.</title>
        <authorList>
            <consortium name="The Broad Institute Genomics Platform"/>
            <consortium name="The Broad Institute Genome Sequencing Center for Infectious Disease"/>
            <person name="Wu L."/>
            <person name="Ma J."/>
        </authorList>
    </citation>
    <scope>NUCLEOTIDE SEQUENCE [LARGE SCALE GENOMIC DNA]</scope>
    <source>
        <strain evidence="2">JCM 18077</strain>
    </source>
</reference>
<proteinExistence type="predicted"/>
<name>A0ABP8YXD9_9ACTN</name>
<dbReference type="Proteomes" id="UP001500822">
    <property type="component" value="Unassembled WGS sequence"/>
</dbReference>
<gene>
    <name evidence="1" type="ORF">GCM10023217_08440</name>
</gene>
<evidence type="ECO:0000313" key="1">
    <source>
        <dbReference type="EMBL" id="GAA4742352.1"/>
    </source>
</evidence>
<sequence>MAIIGSYEHHPDLGCEAVVFLDSESDACFQIQRDLPGGRRPDEHCVTTGASAPVYGGVTQWRRVEDRFEFALNRRATALFADDVLSFEVEAAAGQTVDELAAQLTRILG</sequence>
<comment type="caution">
    <text evidence="1">The sequence shown here is derived from an EMBL/GenBank/DDBJ whole genome shotgun (WGS) entry which is preliminary data.</text>
</comment>